<dbReference type="EMBL" id="JAAGRN010000004">
    <property type="protein sequence ID" value="NDY83053.1"/>
    <property type="molecule type" value="Genomic_DNA"/>
</dbReference>
<comment type="caution">
    <text evidence="2">The sequence shown here is derived from an EMBL/GenBank/DDBJ whole genome shotgun (WGS) entry which is preliminary data.</text>
</comment>
<feature type="transmembrane region" description="Helical" evidence="1">
    <location>
        <begin position="88"/>
        <end position="117"/>
    </location>
</feature>
<evidence type="ECO:0000256" key="1">
    <source>
        <dbReference type="SAM" id="Phobius"/>
    </source>
</evidence>
<reference evidence="2" key="1">
    <citation type="submission" date="2020-02" db="EMBL/GenBank/DDBJ databases">
        <authorList>
            <person name="Chen W.-M."/>
        </authorList>
    </citation>
    <scope>NUCLEOTIDE SEQUENCE</scope>
    <source>
        <strain evidence="2">NBD-18</strain>
    </source>
</reference>
<dbReference type="AlphaFoldDB" id="A0A6B2QYF3"/>
<sequence>MLSALFGVIGAHWWFLGRKRAWLLTLISIGLMVASSFATVWWENPAFFLLLIPMVAGFIEAIVFCLMSDERFDARYNPGLVRPAPSGWGPVLVAGFTLLIGTIILMFGIAMIVLYVWTELGWLDGLDLTAN</sequence>
<protein>
    <submittedName>
        <fullName evidence="2">Uncharacterized protein</fullName>
    </submittedName>
</protein>
<gene>
    <name evidence="2" type="ORF">G3I67_07405</name>
</gene>
<accession>A0A6B2QYF3</accession>
<name>A0A6B2QYF3_9BURK</name>
<feature type="transmembrane region" description="Helical" evidence="1">
    <location>
        <begin position="21"/>
        <end position="41"/>
    </location>
</feature>
<keyword evidence="1" id="KW-0472">Membrane</keyword>
<feature type="transmembrane region" description="Helical" evidence="1">
    <location>
        <begin position="47"/>
        <end position="67"/>
    </location>
</feature>
<proteinExistence type="predicted"/>
<evidence type="ECO:0000313" key="2">
    <source>
        <dbReference type="EMBL" id="NDY83053.1"/>
    </source>
</evidence>
<keyword evidence="1" id="KW-1133">Transmembrane helix</keyword>
<organism evidence="2">
    <name type="scientific">Sheuella amnicola</name>
    <dbReference type="NCBI Taxonomy" id="2707330"/>
    <lineage>
        <taxon>Bacteria</taxon>
        <taxon>Pseudomonadati</taxon>
        <taxon>Pseudomonadota</taxon>
        <taxon>Betaproteobacteria</taxon>
        <taxon>Burkholderiales</taxon>
        <taxon>Alcaligenaceae</taxon>
        <taxon>Sheuella</taxon>
    </lineage>
</organism>
<keyword evidence="1" id="KW-0812">Transmembrane</keyword>